<dbReference type="NCBIfam" id="TIGR01128">
    <property type="entry name" value="holA"/>
    <property type="match status" value="1"/>
</dbReference>
<sequence>MQYGEAMMSLRKNELKKLYLIAGEEKYLAEKFLNALKAKLLPEAKQNNITKLDDTASVNDIIEACSTMPFFCDKNIIHVHSSLFREKKGKTAEKRELLFIDLLANIPEFTVLILETDEKPDKRRKLYKTIEKYGLVFEAEPVRAYNIGEWLKTKFKEIGKTPDTEAYEYLLATINVMQKVSLGFLDKELDKLALFTERRDIRKHDLIDILSGLPEISAFALAEAAGSRDLKKALALLDKQLSSGVPRISILIILIRHIHQLWKINFYLTQGADSRIIGQKLGLVPFIAEKLIVQAKHFELHTLRETVSALADADYKLKTGQNTPVLFEDILIRLCR</sequence>
<dbReference type="InterPro" id="IPR027417">
    <property type="entry name" value="P-loop_NTPase"/>
</dbReference>
<dbReference type="Pfam" id="PF21694">
    <property type="entry name" value="DNA_pol3_delta_C"/>
    <property type="match status" value="1"/>
</dbReference>
<dbReference type="InterPro" id="IPR008921">
    <property type="entry name" value="DNA_pol3_clamp-load_cplx_C"/>
</dbReference>
<keyword evidence="3 11" id="KW-0808">Transferase</keyword>
<dbReference type="PANTHER" id="PTHR34388:SF1">
    <property type="entry name" value="DNA POLYMERASE III SUBUNIT DELTA"/>
    <property type="match status" value="1"/>
</dbReference>
<dbReference type="InterPro" id="IPR005790">
    <property type="entry name" value="DNA_polIII_delta"/>
</dbReference>
<evidence type="ECO:0000256" key="7">
    <source>
        <dbReference type="ARBA" id="ARBA00034754"/>
    </source>
</evidence>
<dbReference type="GO" id="GO:0003887">
    <property type="term" value="F:DNA-directed DNA polymerase activity"/>
    <property type="evidence" value="ECO:0007669"/>
    <property type="project" value="UniProtKB-EC"/>
</dbReference>
<organism evidence="11 12">
    <name type="scientific">Pectinatus haikarae</name>
    <dbReference type="NCBI Taxonomy" id="349096"/>
    <lineage>
        <taxon>Bacteria</taxon>
        <taxon>Bacillati</taxon>
        <taxon>Bacillota</taxon>
        <taxon>Negativicutes</taxon>
        <taxon>Selenomonadales</taxon>
        <taxon>Selenomonadaceae</taxon>
        <taxon>Pectinatus</taxon>
    </lineage>
</organism>
<reference evidence="11 12" key="1">
    <citation type="submission" date="2023-07" db="EMBL/GenBank/DDBJ databases">
        <title>Genomic Encyclopedia of Type Strains, Phase IV (KMG-IV): sequencing the most valuable type-strain genomes for metagenomic binning, comparative biology and taxonomic classification.</title>
        <authorList>
            <person name="Goeker M."/>
        </authorList>
    </citation>
    <scope>NUCLEOTIDE SEQUENCE [LARGE SCALE GENOMIC DNA]</scope>
    <source>
        <strain evidence="11 12">DSM 16980</strain>
    </source>
</reference>
<dbReference type="Gene3D" id="1.10.8.60">
    <property type="match status" value="1"/>
</dbReference>
<accession>A0ABT9Y8N5</accession>
<evidence type="ECO:0000313" key="11">
    <source>
        <dbReference type="EMBL" id="MDQ0203896.1"/>
    </source>
</evidence>
<keyword evidence="5" id="KW-0235">DNA replication</keyword>
<proteinExistence type="inferred from homology"/>
<dbReference type="EMBL" id="JAUSUE010000010">
    <property type="protein sequence ID" value="MDQ0203896.1"/>
    <property type="molecule type" value="Genomic_DNA"/>
</dbReference>
<gene>
    <name evidence="11" type="ORF">J2S01_001615</name>
</gene>
<comment type="similarity">
    <text evidence="7">Belongs to the DNA polymerase HolA subunit family.</text>
</comment>
<keyword evidence="12" id="KW-1185">Reference proteome</keyword>
<dbReference type="RefSeq" id="WP_307224044.1">
    <property type="nucleotide sequence ID" value="NZ_CP116940.1"/>
</dbReference>
<feature type="domain" description="DNA polymerase III delta N-terminal" evidence="9">
    <location>
        <begin position="19"/>
        <end position="139"/>
    </location>
</feature>
<dbReference type="InterPro" id="IPR010372">
    <property type="entry name" value="DNA_pol3_delta_N"/>
</dbReference>
<evidence type="ECO:0000256" key="8">
    <source>
        <dbReference type="ARBA" id="ARBA00049244"/>
    </source>
</evidence>
<dbReference type="Gene3D" id="1.20.272.10">
    <property type="match status" value="1"/>
</dbReference>
<evidence type="ECO:0000313" key="12">
    <source>
        <dbReference type="Proteomes" id="UP001239167"/>
    </source>
</evidence>
<dbReference type="Proteomes" id="UP001239167">
    <property type="component" value="Unassembled WGS sequence"/>
</dbReference>
<evidence type="ECO:0000259" key="9">
    <source>
        <dbReference type="Pfam" id="PF06144"/>
    </source>
</evidence>
<evidence type="ECO:0000256" key="2">
    <source>
        <dbReference type="ARBA" id="ARBA00017703"/>
    </source>
</evidence>
<dbReference type="EC" id="2.7.7.7" evidence="1"/>
<evidence type="ECO:0000256" key="1">
    <source>
        <dbReference type="ARBA" id="ARBA00012417"/>
    </source>
</evidence>
<dbReference type="PANTHER" id="PTHR34388">
    <property type="entry name" value="DNA POLYMERASE III SUBUNIT DELTA"/>
    <property type="match status" value="1"/>
</dbReference>
<feature type="domain" description="DNA polymerase III delta subunit-like C-terminal" evidence="10">
    <location>
        <begin position="217"/>
        <end position="332"/>
    </location>
</feature>
<evidence type="ECO:0000256" key="3">
    <source>
        <dbReference type="ARBA" id="ARBA00022679"/>
    </source>
</evidence>
<dbReference type="InterPro" id="IPR048466">
    <property type="entry name" value="DNA_pol3_delta-like_C"/>
</dbReference>
<evidence type="ECO:0000256" key="5">
    <source>
        <dbReference type="ARBA" id="ARBA00022705"/>
    </source>
</evidence>
<evidence type="ECO:0000256" key="4">
    <source>
        <dbReference type="ARBA" id="ARBA00022695"/>
    </source>
</evidence>
<dbReference type="SUPFAM" id="SSF48019">
    <property type="entry name" value="post-AAA+ oligomerization domain-like"/>
    <property type="match status" value="1"/>
</dbReference>
<comment type="catalytic activity">
    <reaction evidence="8">
        <text>DNA(n) + a 2'-deoxyribonucleoside 5'-triphosphate = DNA(n+1) + diphosphate</text>
        <dbReference type="Rhea" id="RHEA:22508"/>
        <dbReference type="Rhea" id="RHEA-COMP:17339"/>
        <dbReference type="Rhea" id="RHEA-COMP:17340"/>
        <dbReference type="ChEBI" id="CHEBI:33019"/>
        <dbReference type="ChEBI" id="CHEBI:61560"/>
        <dbReference type="ChEBI" id="CHEBI:173112"/>
        <dbReference type="EC" id="2.7.7.7"/>
    </reaction>
</comment>
<name>A0ABT9Y8N5_9FIRM</name>
<dbReference type="Pfam" id="PF06144">
    <property type="entry name" value="DNA_pol3_delta"/>
    <property type="match status" value="1"/>
</dbReference>
<keyword evidence="4 11" id="KW-0548">Nucleotidyltransferase</keyword>
<keyword evidence="6" id="KW-0239">DNA-directed DNA polymerase</keyword>
<protein>
    <recommendedName>
        <fullName evidence="2">DNA polymerase III subunit delta</fullName>
        <ecNumber evidence="1">2.7.7.7</ecNumber>
    </recommendedName>
</protein>
<comment type="caution">
    <text evidence="11">The sequence shown here is derived from an EMBL/GenBank/DDBJ whole genome shotgun (WGS) entry which is preliminary data.</text>
</comment>
<dbReference type="Gene3D" id="3.40.50.300">
    <property type="entry name" value="P-loop containing nucleotide triphosphate hydrolases"/>
    <property type="match status" value="1"/>
</dbReference>
<evidence type="ECO:0000259" key="10">
    <source>
        <dbReference type="Pfam" id="PF21694"/>
    </source>
</evidence>
<evidence type="ECO:0000256" key="6">
    <source>
        <dbReference type="ARBA" id="ARBA00022932"/>
    </source>
</evidence>
<dbReference type="SUPFAM" id="SSF52540">
    <property type="entry name" value="P-loop containing nucleoside triphosphate hydrolases"/>
    <property type="match status" value="1"/>
</dbReference>